<dbReference type="EMBL" id="CAJOBG010000911">
    <property type="protein sequence ID" value="CAF3872524.1"/>
    <property type="molecule type" value="Genomic_DNA"/>
</dbReference>
<dbReference type="Proteomes" id="UP000663855">
    <property type="component" value="Unassembled WGS sequence"/>
</dbReference>
<dbReference type="GO" id="GO:0006520">
    <property type="term" value="P:amino acid metabolic process"/>
    <property type="evidence" value="ECO:0007669"/>
    <property type="project" value="InterPro"/>
</dbReference>
<comment type="cofactor">
    <cofactor evidence="1">
        <name>pyridoxal 5'-phosphate</name>
        <dbReference type="ChEBI" id="CHEBI:597326"/>
    </cofactor>
</comment>
<keyword evidence="14" id="KW-1185">Reference proteome</keyword>
<dbReference type="PANTHER" id="PTHR48097">
    <property type="entry name" value="L-THREONINE ALDOLASE-RELATED"/>
    <property type="match status" value="1"/>
</dbReference>
<dbReference type="Gene3D" id="3.90.1150.10">
    <property type="entry name" value="Aspartate Aminotransferase, domain 1"/>
    <property type="match status" value="1"/>
</dbReference>
<dbReference type="InterPro" id="IPR001597">
    <property type="entry name" value="ArAA_b-elim_lyase/Thr_aldolase"/>
</dbReference>
<dbReference type="EMBL" id="CAJOBF010000576">
    <property type="protein sequence ID" value="CAF3838215.1"/>
    <property type="molecule type" value="Genomic_DNA"/>
</dbReference>
<evidence type="ECO:0000313" key="10">
    <source>
        <dbReference type="EMBL" id="CAF3838215.1"/>
    </source>
</evidence>
<dbReference type="OrthoDB" id="10261951at2759"/>
<dbReference type="EMBL" id="CAJNOW010000181">
    <property type="protein sequence ID" value="CAF1263041.1"/>
    <property type="molecule type" value="Genomic_DNA"/>
</dbReference>
<protein>
    <recommendedName>
        <fullName evidence="4">Aromatic amino acid beta-eliminating lyase/threonine aldolase domain-containing protein</fullName>
    </recommendedName>
</protein>
<evidence type="ECO:0000313" key="9">
    <source>
        <dbReference type="EMBL" id="CAF2140651.1"/>
    </source>
</evidence>
<evidence type="ECO:0000313" key="6">
    <source>
        <dbReference type="EMBL" id="CAF1263041.1"/>
    </source>
</evidence>
<comment type="caution">
    <text evidence="7">The sequence shown here is derived from an EMBL/GenBank/DDBJ whole genome shotgun (WGS) entry which is preliminary data.</text>
</comment>
<dbReference type="Proteomes" id="UP000663834">
    <property type="component" value="Unassembled WGS sequence"/>
</dbReference>
<keyword evidence="3" id="KW-0663">Pyridoxal phosphate</keyword>
<evidence type="ECO:0000256" key="1">
    <source>
        <dbReference type="ARBA" id="ARBA00001933"/>
    </source>
</evidence>
<evidence type="ECO:0000313" key="13">
    <source>
        <dbReference type="EMBL" id="CAF4323349.1"/>
    </source>
</evidence>
<dbReference type="InterPro" id="IPR015421">
    <property type="entry name" value="PyrdxlP-dep_Trfase_major"/>
</dbReference>
<dbReference type="EMBL" id="CAJOBH010033419">
    <property type="protein sequence ID" value="CAF4289637.1"/>
    <property type="molecule type" value="Genomic_DNA"/>
</dbReference>
<evidence type="ECO:0000313" key="5">
    <source>
        <dbReference type="EMBL" id="CAF0994271.1"/>
    </source>
</evidence>
<dbReference type="SUPFAM" id="SSF53383">
    <property type="entry name" value="PLP-dependent transferases"/>
    <property type="match status" value="1"/>
</dbReference>
<dbReference type="PANTHER" id="PTHR48097:SF5">
    <property type="entry name" value="LOW SPECIFICITY L-THREONINE ALDOLASE"/>
    <property type="match status" value="1"/>
</dbReference>
<sequence>MANSMRTFASDNYAGVLPEIMSALAEEAQSHRHARAYGQDNVTNEARLLIHEIFNSSPDDPLPGVHFVFNGTGANILSIIACTHSYHAVICSDISHIICDESSSPETVTGVRLISIPTDENGKINVDIIEEKLDRIGDMHAAQPKMITIAQPTEYGTVYTIDELKQISNLAKKYNLYFHVDGARLFNAASSLNCTLRDITTAVGVDILSLGGTKAGLMYGEAVIIFNQSLLKSDDGQDNSLKYRHKQVMQLASKQRFIAIQFLTLLKNDFWKKSSEHSNGMAQLLKKRLESLPKKNDKPLIRITRPVEINAIFLEIPRDWYEPLSELFPFYMWRTKTSEVRLMCSFDTTENDIDRFINKINELIQN</sequence>
<evidence type="ECO:0000313" key="8">
    <source>
        <dbReference type="EMBL" id="CAF2058740.1"/>
    </source>
</evidence>
<dbReference type="InterPro" id="IPR015422">
    <property type="entry name" value="PyrdxlP-dep_Trfase_small"/>
</dbReference>
<name>A0A816NIU9_9BILA</name>
<gene>
    <name evidence="12" type="ORF">BYL167_LOCUS27037</name>
    <name evidence="5" type="ORF">CJN711_LOCUS2015</name>
    <name evidence="13" type="ORF">GIL414_LOCUS26790</name>
    <name evidence="6" type="ORF">KQP761_LOCUS2898</name>
    <name evidence="8" type="ORF">MBJ925_LOCUS14496</name>
    <name evidence="11" type="ORF">OVN521_LOCUS8007</name>
    <name evidence="10" type="ORF">UXM345_LOCUS7050</name>
    <name evidence="9" type="ORF">WKI299_LOCUS28321</name>
    <name evidence="7" type="ORF">XDN619_LOCUS5611</name>
</gene>
<dbReference type="Pfam" id="PF01212">
    <property type="entry name" value="Beta_elim_lyase"/>
    <property type="match status" value="1"/>
</dbReference>
<evidence type="ECO:0000313" key="14">
    <source>
        <dbReference type="Proteomes" id="UP000663866"/>
    </source>
</evidence>
<dbReference type="Proteomes" id="UP000663842">
    <property type="component" value="Unassembled WGS sequence"/>
</dbReference>
<dbReference type="EMBL" id="CAJNRE010006751">
    <property type="protein sequence ID" value="CAF2058740.1"/>
    <property type="molecule type" value="Genomic_DNA"/>
</dbReference>
<evidence type="ECO:0000313" key="7">
    <source>
        <dbReference type="EMBL" id="CAF2034046.1"/>
    </source>
</evidence>
<dbReference type="Proteomes" id="UP000663824">
    <property type="component" value="Unassembled WGS sequence"/>
</dbReference>
<dbReference type="Proteomes" id="UP000663866">
    <property type="component" value="Unassembled WGS sequence"/>
</dbReference>
<dbReference type="Proteomes" id="UP000663887">
    <property type="component" value="Unassembled WGS sequence"/>
</dbReference>
<dbReference type="Proteomes" id="UP000681720">
    <property type="component" value="Unassembled WGS sequence"/>
</dbReference>
<reference evidence="7" key="1">
    <citation type="submission" date="2021-02" db="EMBL/GenBank/DDBJ databases">
        <authorList>
            <person name="Nowell W R."/>
        </authorList>
    </citation>
    <scope>NUCLEOTIDE SEQUENCE</scope>
</reference>
<dbReference type="AlphaFoldDB" id="A0A816NIU9"/>
<dbReference type="EMBL" id="CAJNOV010000126">
    <property type="protein sequence ID" value="CAF0994271.1"/>
    <property type="molecule type" value="Genomic_DNA"/>
</dbReference>
<evidence type="ECO:0000313" key="11">
    <source>
        <dbReference type="EMBL" id="CAF3872524.1"/>
    </source>
</evidence>
<dbReference type="EMBL" id="CAJOBJ010040393">
    <property type="protein sequence ID" value="CAF4323349.1"/>
    <property type="molecule type" value="Genomic_DNA"/>
</dbReference>
<dbReference type="InterPro" id="IPR015424">
    <property type="entry name" value="PyrdxlP-dep_Trfase"/>
</dbReference>
<dbReference type="Proteomes" id="UP000663856">
    <property type="component" value="Unassembled WGS sequence"/>
</dbReference>
<dbReference type="EMBL" id="CAJNRG010001558">
    <property type="protein sequence ID" value="CAF2034046.1"/>
    <property type="molecule type" value="Genomic_DNA"/>
</dbReference>
<feature type="domain" description="Aromatic amino acid beta-eliminating lyase/threonine aldolase" evidence="4">
    <location>
        <begin position="8"/>
        <end position="294"/>
    </location>
</feature>
<evidence type="ECO:0000313" key="15">
    <source>
        <dbReference type="Proteomes" id="UP000663887"/>
    </source>
</evidence>
<dbReference type="EMBL" id="CAJNRF010012359">
    <property type="protein sequence ID" value="CAF2140651.1"/>
    <property type="molecule type" value="Genomic_DNA"/>
</dbReference>
<accession>A0A816NIU9</accession>
<organism evidence="7 15">
    <name type="scientific">Rotaria magnacalcarata</name>
    <dbReference type="NCBI Taxonomy" id="392030"/>
    <lineage>
        <taxon>Eukaryota</taxon>
        <taxon>Metazoa</taxon>
        <taxon>Spiralia</taxon>
        <taxon>Gnathifera</taxon>
        <taxon>Rotifera</taxon>
        <taxon>Eurotatoria</taxon>
        <taxon>Bdelloidea</taxon>
        <taxon>Philodinida</taxon>
        <taxon>Philodinidae</taxon>
        <taxon>Rotaria</taxon>
    </lineage>
</organism>
<dbReference type="GO" id="GO:0016829">
    <property type="term" value="F:lyase activity"/>
    <property type="evidence" value="ECO:0007669"/>
    <property type="project" value="InterPro"/>
</dbReference>
<evidence type="ECO:0000313" key="12">
    <source>
        <dbReference type="EMBL" id="CAF4289637.1"/>
    </source>
</evidence>
<dbReference type="Proteomes" id="UP000681967">
    <property type="component" value="Unassembled WGS sequence"/>
</dbReference>
<evidence type="ECO:0000256" key="2">
    <source>
        <dbReference type="ARBA" id="ARBA00006966"/>
    </source>
</evidence>
<evidence type="ECO:0000256" key="3">
    <source>
        <dbReference type="ARBA" id="ARBA00022898"/>
    </source>
</evidence>
<comment type="similarity">
    <text evidence="2">Belongs to the threonine aldolase family.</text>
</comment>
<dbReference type="Gene3D" id="3.40.640.10">
    <property type="entry name" value="Type I PLP-dependent aspartate aminotransferase-like (Major domain)"/>
    <property type="match status" value="1"/>
</dbReference>
<evidence type="ECO:0000259" key="4">
    <source>
        <dbReference type="Pfam" id="PF01212"/>
    </source>
</evidence>
<proteinExistence type="inferred from homology"/>